<dbReference type="InterPro" id="IPR020476">
    <property type="entry name" value="Nudix_hydrolase"/>
</dbReference>
<evidence type="ECO:0000313" key="8">
    <source>
        <dbReference type="Proteomes" id="UP000031501"/>
    </source>
</evidence>
<feature type="domain" description="Nudix hydrolase" evidence="6">
    <location>
        <begin position="5"/>
        <end position="139"/>
    </location>
</feature>
<dbReference type="CDD" id="cd02883">
    <property type="entry name" value="NUDIX_Hydrolase"/>
    <property type="match status" value="1"/>
</dbReference>
<dbReference type="PANTHER" id="PTHR43046:SF12">
    <property type="entry name" value="GDP-MANNOSE MANNOSYL HYDROLASE"/>
    <property type="match status" value="1"/>
</dbReference>
<evidence type="ECO:0000256" key="1">
    <source>
        <dbReference type="ARBA" id="ARBA00001946"/>
    </source>
</evidence>
<keyword evidence="3 5" id="KW-0378">Hydrolase</keyword>
<evidence type="ECO:0000256" key="2">
    <source>
        <dbReference type="ARBA" id="ARBA00005582"/>
    </source>
</evidence>
<keyword evidence="8" id="KW-1185">Reference proteome</keyword>
<comment type="similarity">
    <text evidence="2 5">Belongs to the Nudix hydrolase family.</text>
</comment>
<keyword evidence="4" id="KW-0460">Magnesium</keyword>
<evidence type="ECO:0000313" key="7">
    <source>
        <dbReference type="EMBL" id="ASN26583.1"/>
    </source>
</evidence>
<dbReference type="EMBL" id="CP022433">
    <property type="protein sequence ID" value="ASN26583.1"/>
    <property type="molecule type" value="Genomic_DNA"/>
</dbReference>
<evidence type="ECO:0000256" key="3">
    <source>
        <dbReference type="ARBA" id="ARBA00022801"/>
    </source>
</evidence>
<sequence length="187" mass="20186">MVSATSGTIVSAIVEDDGCLLMVRERLPRQPEQWVLPGGVVEPGELAHQALVREVYEETGLTLTGPTSLAYVSQHVVTGDPGWDGTWTVFTFRAERPTGTLAPQDPDKLVLEAAWVPIEEAVARLAAHPSRRRVEPLISCLNGTSSLGALWLWPGGPEDPPVVVPTEAAQPNAARSLRMPDIPVFPR</sequence>
<gene>
    <name evidence="7" type="ORF">LK07_24095</name>
</gene>
<dbReference type="PANTHER" id="PTHR43046">
    <property type="entry name" value="GDP-MANNOSE MANNOSYL HYDROLASE"/>
    <property type="match status" value="1"/>
</dbReference>
<accession>A0A221P2T7</accession>
<proteinExistence type="inferred from homology"/>
<dbReference type="PROSITE" id="PS00893">
    <property type="entry name" value="NUDIX_BOX"/>
    <property type="match status" value="1"/>
</dbReference>
<dbReference type="SUPFAM" id="SSF55811">
    <property type="entry name" value="Nudix"/>
    <property type="match status" value="1"/>
</dbReference>
<organism evidence="7 8">
    <name type="scientific">Streptomyces pluripotens</name>
    <dbReference type="NCBI Taxonomy" id="1355015"/>
    <lineage>
        <taxon>Bacteria</taxon>
        <taxon>Bacillati</taxon>
        <taxon>Actinomycetota</taxon>
        <taxon>Actinomycetes</taxon>
        <taxon>Kitasatosporales</taxon>
        <taxon>Streptomycetaceae</taxon>
        <taxon>Streptomyces</taxon>
    </lineage>
</organism>
<dbReference type="GO" id="GO:0016787">
    <property type="term" value="F:hydrolase activity"/>
    <property type="evidence" value="ECO:0007669"/>
    <property type="project" value="UniProtKB-KW"/>
</dbReference>
<protein>
    <submittedName>
        <fullName evidence="7">NUDIX hydrolase</fullName>
    </submittedName>
</protein>
<dbReference type="Pfam" id="PF00293">
    <property type="entry name" value="NUDIX"/>
    <property type="match status" value="1"/>
</dbReference>
<dbReference type="PRINTS" id="PR00502">
    <property type="entry name" value="NUDIXFAMILY"/>
</dbReference>
<dbReference type="Gene3D" id="3.90.79.10">
    <property type="entry name" value="Nucleoside Triphosphate Pyrophosphohydrolase"/>
    <property type="match status" value="1"/>
</dbReference>
<dbReference type="PROSITE" id="PS51462">
    <property type="entry name" value="NUDIX"/>
    <property type="match status" value="1"/>
</dbReference>
<evidence type="ECO:0000256" key="5">
    <source>
        <dbReference type="RuleBase" id="RU003476"/>
    </source>
</evidence>
<dbReference type="InterPro" id="IPR015797">
    <property type="entry name" value="NUDIX_hydrolase-like_dom_sf"/>
</dbReference>
<dbReference type="InterPro" id="IPR000086">
    <property type="entry name" value="NUDIX_hydrolase_dom"/>
</dbReference>
<dbReference type="InterPro" id="IPR020084">
    <property type="entry name" value="NUDIX_hydrolase_CS"/>
</dbReference>
<name>A0A221P2T7_9ACTN</name>
<comment type="cofactor">
    <cofactor evidence="1">
        <name>Mg(2+)</name>
        <dbReference type="ChEBI" id="CHEBI:18420"/>
    </cofactor>
</comment>
<dbReference type="OrthoDB" id="9804442at2"/>
<dbReference type="Proteomes" id="UP000031501">
    <property type="component" value="Chromosome"/>
</dbReference>
<evidence type="ECO:0000259" key="6">
    <source>
        <dbReference type="PROSITE" id="PS51462"/>
    </source>
</evidence>
<reference evidence="7 8" key="1">
    <citation type="submission" date="2017-07" db="EMBL/GenBank/DDBJ databases">
        <title>Genome sequence of Streptomyces pluripotens MUSC 137T.</title>
        <authorList>
            <person name="Ser H.-L."/>
            <person name="Lee L.-H."/>
        </authorList>
    </citation>
    <scope>NUCLEOTIDE SEQUENCE [LARGE SCALE GENOMIC DNA]</scope>
    <source>
        <strain evidence="7 8">MUSC 137</strain>
    </source>
</reference>
<dbReference type="KEGG" id="splu:LK06_022930"/>
<evidence type="ECO:0000256" key="4">
    <source>
        <dbReference type="ARBA" id="ARBA00022842"/>
    </source>
</evidence>
<dbReference type="AlphaFoldDB" id="A0A221P2T7"/>